<feature type="transmembrane region" description="Helical" evidence="1">
    <location>
        <begin position="81"/>
        <end position="106"/>
    </location>
</feature>
<organism evidence="2 3">
    <name type="scientific">Corynebacterium xerosis</name>
    <dbReference type="NCBI Taxonomy" id="1725"/>
    <lineage>
        <taxon>Bacteria</taxon>
        <taxon>Bacillati</taxon>
        <taxon>Actinomycetota</taxon>
        <taxon>Actinomycetes</taxon>
        <taxon>Mycobacteriales</taxon>
        <taxon>Corynebacteriaceae</taxon>
        <taxon>Corynebacterium</taxon>
    </lineage>
</organism>
<evidence type="ECO:0000256" key="1">
    <source>
        <dbReference type="SAM" id="Phobius"/>
    </source>
</evidence>
<proteinExistence type="predicted"/>
<dbReference type="KEGG" id="cxe:FOB82_01900"/>
<reference evidence="2 3" key="1">
    <citation type="submission" date="2019-11" db="EMBL/GenBank/DDBJ databases">
        <title>FDA dAtabase for Regulatory Grade micrObial Sequences (FDA-ARGOS): Supporting development and validation of Infectious Disease Dx tests.</title>
        <authorList>
            <person name="Kerrigan L."/>
            <person name="Long C."/>
            <person name="Tallon L."/>
            <person name="Sadzewicz L."/>
            <person name="Vavikolanu K."/>
            <person name="Mehta A."/>
            <person name="Aluvathingal J."/>
            <person name="Nadendla S."/>
            <person name="Yan Y."/>
            <person name="Sichtig H."/>
        </authorList>
    </citation>
    <scope>NUCLEOTIDE SEQUENCE [LARGE SCALE GENOMIC DNA]</scope>
    <source>
        <strain evidence="2 3">FDAARGOS_674</strain>
    </source>
</reference>
<keyword evidence="1" id="KW-0812">Transmembrane</keyword>
<dbReference type="Proteomes" id="UP000426857">
    <property type="component" value="Chromosome"/>
</dbReference>
<evidence type="ECO:0008006" key="4">
    <source>
        <dbReference type="Google" id="ProtNLM"/>
    </source>
</evidence>
<keyword evidence="1" id="KW-0472">Membrane</keyword>
<protein>
    <recommendedName>
        <fullName evidence="4">MFS transporter</fullName>
    </recommendedName>
</protein>
<feature type="transmembrane region" description="Helical" evidence="1">
    <location>
        <begin position="25"/>
        <end position="44"/>
    </location>
</feature>
<name>A0A6B8TRN3_9CORY</name>
<dbReference type="RefSeq" id="WP_155867565.1">
    <property type="nucleotide sequence ID" value="NZ_CP046322.1"/>
</dbReference>
<feature type="transmembrane region" description="Helical" evidence="1">
    <location>
        <begin position="56"/>
        <end position="75"/>
    </location>
</feature>
<evidence type="ECO:0000313" key="2">
    <source>
        <dbReference type="EMBL" id="QGS33883.1"/>
    </source>
</evidence>
<evidence type="ECO:0000313" key="3">
    <source>
        <dbReference type="Proteomes" id="UP000426857"/>
    </source>
</evidence>
<dbReference type="EMBL" id="CP046322">
    <property type="protein sequence ID" value="QGS33883.1"/>
    <property type="molecule type" value="Genomic_DNA"/>
</dbReference>
<dbReference type="AlphaFoldDB" id="A0A6B8TRN3"/>
<sequence>MGLVAVAAVITAPTGAPQWFLLMGVWLMMGAVTSLVLTPSARLLRSASTEDTRPAVFAAQFSLSHACFMLTYPLAGFLGAALGLASTAVMLAVIGILAAALAWWTWR</sequence>
<accession>A0A6B8TRN3</accession>
<dbReference type="InterPro" id="IPR036259">
    <property type="entry name" value="MFS_trans_sf"/>
</dbReference>
<keyword evidence="1" id="KW-1133">Transmembrane helix</keyword>
<dbReference type="SUPFAM" id="SSF103473">
    <property type="entry name" value="MFS general substrate transporter"/>
    <property type="match status" value="1"/>
</dbReference>
<gene>
    <name evidence="2" type="ORF">FOB82_01900</name>
</gene>